<accession>A0A0L0CNH7</accession>
<comment type="caution">
    <text evidence="3">The sequence shown here is derived from an EMBL/GenBank/DDBJ whole genome shotgun (WGS) entry which is preliminary data.</text>
</comment>
<dbReference type="STRING" id="7375.A0A0L0CNH7"/>
<dbReference type="GO" id="GO:0004077">
    <property type="term" value="F:biotin--[biotin carboxyl-carrier protein] ligase activity"/>
    <property type="evidence" value="ECO:0007669"/>
    <property type="project" value="TreeGrafter"/>
</dbReference>
<dbReference type="SUPFAM" id="SSF55681">
    <property type="entry name" value="Class II aaRS and biotin synthetases"/>
    <property type="match status" value="1"/>
</dbReference>
<feature type="compositionally biased region" description="Low complexity" evidence="1">
    <location>
        <begin position="478"/>
        <end position="490"/>
    </location>
</feature>
<name>A0A0L0CNH7_LUCCU</name>
<keyword evidence="4" id="KW-1185">Reference proteome</keyword>
<dbReference type="EMBL" id="JRES01000249">
    <property type="protein sequence ID" value="KNC32989.1"/>
    <property type="molecule type" value="Genomic_DNA"/>
</dbReference>
<feature type="domain" description="BPL/LPL catalytic" evidence="2">
    <location>
        <begin position="835"/>
        <end position="1048"/>
    </location>
</feature>
<feature type="region of interest" description="Disordered" evidence="1">
    <location>
        <begin position="340"/>
        <end position="378"/>
    </location>
</feature>
<proteinExistence type="predicted"/>
<sequence length="1124" mass="125307">MLTLYYVSATFLQSWRISKICQKITEQLASQASIAFYALPTSSDDGFDASMATSELCANRQVAKVSEILWLHGNNRGCCVMPLQTLLTTPWISFPEAPGLQPFAFNEPSETLLRSLSLDKLGLIRLLIETDIQPSSDDVQQQDIVRIENYGKLIAWKIDSHLAVLIETDIEHFTKLLIDTFLQNHFLINDQLPLLRIESVKNDGAPQPHLRKPARSNESLKDDEWSKHLEDLRAVSVLANQATEYVYNKNKTEGKTGAIKPDLIPQEKRVSATAESKKSKESPKKINESPKKPQVDAKKSDNLEHLTKELSTKVSPEKSRINKDTDKFIKTEQLAKTADIGANTTATTSTTDNANKSSPKSHQSPSKSRAKPTEIRKPAVIDTGRFKTVKFSNEPSTSSAAVETQQEASELEKIAAAKLAEKTKSTFPATVETEKPESNASKVKEPAATIASTTHEMLKTEQTTIKPTLITAKPELNAPAAASSGSSTSAVKDNAKRPSLKRHKDSLTECKPLNVLVYAETSTAKESAVNTLKEILADNTYTIYPLTAQQVEQKHWLNTTALLVVCGTVPNTIGELFVDYFLRGGKVLSLCSDILHFILPTYRTAEVREHELVQFSYDKWQKVKMMHHIFCYQPSPVKKNFSTDSDDSAYTNSRKPALVCPPRSIELKDLKGVMHQLDVKVLGTEETWNTPSLLLASNKKSGGTAVFSQVHLEINPTEFETDESKYSILKQNDNIRHEIFVDLLKNHLTLSVQGKTTTENGAGPKLIFKNAYFLGRHEAKFELLEKLKSNVDADNVLTTPKLTMKFCGPDDKLPKVNSNILPILIHSCPEDFSTVDYFENLKTAYVGRLVIYAPIVNSSQHVISDLELTNGIVVIPRQQTDGMGRSNNQWLSPLGCAMFSVQLHINLDTPLGQRLPLIQHILGVAMINSLKNHPLYKRVLCVKNLFFILCFAPTFAILNLGLKWPNDAYANGINKIGGLVVKTTLMGTNAIVNIGCAINLDNRKPTICLNDMIRDYNSANQQKLPSIKYEMLLASMFNEIERLIELVQTGDFETFYQLYYDLWLHSNQSITICDKDGAKKEAKVIGIDEYGYLKVKLTNGAVEVVQPDGNSFDMLKGLIIPKFY</sequence>
<feature type="region of interest" description="Disordered" evidence="1">
    <location>
        <begin position="426"/>
        <end position="445"/>
    </location>
</feature>
<dbReference type="PROSITE" id="PS51733">
    <property type="entry name" value="BPL_LPL_CATALYTIC"/>
    <property type="match status" value="1"/>
</dbReference>
<dbReference type="Gene3D" id="3.30.930.10">
    <property type="entry name" value="Bira Bifunctional Protein, Domain 2"/>
    <property type="match status" value="1"/>
</dbReference>
<feature type="compositionally biased region" description="Basic and acidic residues" evidence="1">
    <location>
        <begin position="265"/>
        <end position="326"/>
    </location>
</feature>
<feature type="compositionally biased region" description="Basic and acidic residues" evidence="1">
    <location>
        <begin position="432"/>
        <end position="445"/>
    </location>
</feature>
<dbReference type="AlphaFoldDB" id="A0A0L0CNH7"/>
<feature type="region of interest" description="Disordered" evidence="1">
    <location>
        <begin position="254"/>
        <end position="326"/>
    </location>
</feature>
<feature type="region of interest" description="Disordered" evidence="1">
    <location>
        <begin position="202"/>
        <end position="222"/>
    </location>
</feature>
<gene>
    <name evidence="3" type="ORF">FF38_03742</name>
</gene>
<dbReference type="PANTHER" id="PTHR12835:SF5">
    <property type="entry name" value="BIOTIN--PROTEIN LIGASE"/>
    <property type="match status" value="1"/>
</dbReference>
<dbReference type="OMA" id="HEQYGVL"/>
<protein>
    <recommendedName>
        <fullName evidence="2">BPL/LPL catalytic domain-containing protein</fullName>
    </recommendedName>
</protein>
<dbReference type="InterPro" id="IPR045864">
    <property type="entry name" value="aa-tRNA-synth_II/BPL/LPL"/>
</dbReference>
<dbReference type="Pfam" id="PF02237">
    <property type="entry name" value="BPL_C"/>
    <property type="match status" value="1"/>
</dbReference>
<dbReference type="Pfam" id="PF03099">
    <property type="entry name" value="BPL_LplA_LipB"/>
    <property type="match status" value="1"/>
</dbReference>
<reference evidence="3 4" key="1">
    <citation type="journal article" date="2015" name="Nat. Commun.">
        <title>Lucilia cuprina genome unlocks parasitic fly biology to underpin future interventions.</title>
        <authorList>
            <person name="Anstead C.A."/>
            <person name="Korhonen P.K."/>
            <person name="Young N.D."/>
            <person name="Hall R.S."/>
            <person name="Jex A.R."/>
            <person name="Murali S.C."/>
            <person name="Hughes D.S."/>
            <person name="Lee S.F."/>
            <person name="Perry T."/>
            <person name="Stroehlein A.J."/>
            <person name="Ansell B.R."/>
            <person name="Breugelmans B."/>
            <person name="Hofmann A."/>
            <person name="Qu J."/>
            <person name="Dugan S."/>
            <person name="Lee S.L."/>
            <person name="Chao H."/>
            <person name="Dinh H."/>
            <person name="Han Y."/>
            <person name="Doddapaneni H.V."/>
            <person name="Worley K.C."/>
            <person name="Muzny D.M."/>
            <person name="Ioannidis P."/>
            <person name="Waterhouse R.M."/>
            <person name="Zdobnov E.M."/>
            <person name="James P.J."/>
            <person name="Bagnall N.H."/>
            <person name="Kotze A.C."/>
            <person name="Gibbs R.A."/>
            <person name="Richards S."/>
            <person name="Batterham P."/>
            <person name="Gasser R.B."/>
        </authorList>
    </citation>
    <scope>NUCLEOTIDE SEQUENCE [LARGE SCALE GENOMIC DNA]</scope>
    <source>
        <strain evidence="3 4">LS</strain>
        <tissue evidence="3">Full body</tissue>
    </source>
</reference>
<evidence type="ECO:0000259" key="2">
    <source>
        <dbReference type="PROSITE" id="PS51733"/>
    </source>
</evidence>
<evidence type="ECO:0000256" key="1">
    <source>
        <dbReference type="SAM" id="MobiDB-lite"/>
    </source>
</evidence>
<dbReference type="GO" id="GO:0005737">
    <property type="term" value="C:cytoplasm"/>
    <property type="evidence" value="ECO:0007669"/>
    <property type="project" value="TreeGrafter"/>
</dbReference>
<evidence type="ECO:0000313" key="4">
    <source>
        <dbReference type="Proteomes" id="UP000037069"/>
    </source>
</evidence>
<feature type="compositionally biased region" description="Low complexity" evidence="1">
    <location>
        <begin position="342"/>
        <end position="367"/>
    </location>
</feature>
<feature type="region of interest" description="Disordered" evidence="1">
    <location>
        <begin position="478"/>
        <end position="504"/>
    </location>
</feature>
<dbReference type="PANTHER" id="PTHR12835">
    <property type="entry name" value="BIOTIN PROTEIN LIGASE"/>
    <property type="match status" value="1"/>
</dbReference>
<dbReference type="InterPro" id="IPR003142">
    <property type="entry name" value="BPL_C"/>
</dbReference>
<dbReference type="Proteomes" id="UP000037069">
    <property type="component" value="Unassembled WGS sequence"/>
</dbReference>
<organism evidence="3 4">
    <name type="scientific">Lucilia cuprina</name>
    <name type="common">Green bottle fly</name>
    <name type="synonym">Australian sheep blowfly</name>
    <dbReference type="NCBI Taxonomy" id="7375"/>
    <lineage>
        <taxon>Eukaryota</taxon>
        <taxon>Metazoa</taxon>
        <taxon>Ecdysozoa</taxon>
        <taxon>Arthropoda</taxon>
        <taxon>Hexapoda</taxon>
        <taxon>Insecta</taxon>
        <taxon>Pterygota</taxon>
        <taxon>Neoptera</taxon>
        <taxon>Endopterygota</taxon>
        <taxon>Diptera</taxon>
        <taxon>Brachycera</taxon>
        <taxon>Muscomorpha</taxon>
        <taxon>Oestroidea</taxon>
        <taxon>Calliphoridae</taxon>
        <taxon>Luciliinae</taxon>
        <taxon>Lucilia</taxon>
    </lineage>
</organism>
<evidence type="ECO:0000313" key="3">
    <source>
        <dbReference type="EMBL" id="KNC32989.1"/>
    </source>
</evidence>
<dbReference type="OrthoDB" id="10250105at2759"/>
<dbReference type="InterPro" id="IPR004143">
    <property type="entry name" value="BPL_LPL_catalytic"/>
</dbReference>